<dbReference type="AlphaFoldDB" id="A0A5C8D7R8"/>
<dbReference type="InterPro" id="IPR023170">
    <property type="entry name" value="HhH_base_excis_C"/>
</dbReference>
<name>A0A5C8D7R8_9SPIR</name>
<gene>
    <name evidence="1" type="ORF">EPJ79_05045</name>
</gene>
<dbReference type="InterPro" id="IPR011257">
    <property type="entry name" value="DNA_glycosylase"/>
</dbReference>
<accession>A0A5C8D7R8</accession>
<dbReference type="SUPFAM" id="SSF48150">
    <property type="entry name" value="DNA-glycosylase"/>
    <property type="match status" value="1"/>
</dbReference>
<sequence length="253" mass="30090">MDKIKLLIEKSKKLFKEDKAIVHLVNDEKQNKFLNDLKNYPHAFVLACLMDRQIKAERAWAIPYKIYKTLNTFDIYKLEKQGCKYYKDLFNNNEELFDKKKFHRFNDKFSEIFYNGVRHIINKYEGKADKIWNDNPSSATIVYRFLEFDGCGIKIATMAANILARQFKIPMLDYYCIDISPDVHIRRVLYRLGFVEKEASPDMVIYKARELNPEFPGLIDFVCWEIGRNYCRPKFKDCECKKCDMNEACSKNE</sequence>
<organism evidence="1 2">
    <name type="scientific">Brachyspira aalborgi</name>
    <dbReference type="NCBI Taxonomy" id="29522"/>
    <lineage>
        <taxon>Bacteria</taxon>
        <taxon>Pseudomonadati</taxon>
        <taxon>Spirochaetota</taxon>
        <taxon>Spirochaetia</taxon>
        <taxon>Brachyspirales</taxon>
        <taxon>Brachyspiraceae</taxon>
        <taxon>Brachyspira</taxon>
    </lineage>
</organism>
<dbReference type="Gene3D" id="1.10.1670.10">
    <property type="entry name" value="Helix-hairpin-Helix base-excision DNA repair enzymes (C-terminal)"/>
    <property type="match status" value="1"/>
</dbReference>
<dbReference type="GO" id="GO:0003824">
    <property type="term" value="F:catalytic activity"/>
    <property type="evidence" value="ECO:0007669"/>
    <property type="project" value="InterPro"/>
</dbReference>
<dbReference type="GO" id="GO:0006281">
    <property type="term" value="P:DNA repair"/>
    <property type="evidence" value="ECO:0007669"/>
    <property type="project" value="InterPro"/>
</dbReference>
<dbReference type="EMBL" id="SAXU01000001">
    <property type="protein sequence ID" value="TXJ20511.1"/>
    <property type="molecule type" value="Genomic_DNA"/>
</dbReference>
<comment type="caution">
    <text evidence="1">The sequence shown here is derived from an EMBL/GenBank/DDBJ whole genome shotgun (WGS) entry which is preliminary data.</text>
</comment>
<proteinExistence type="predicted"/>
<evidence type="ECO:0000313" key="2">
    <source>
        <dbReference type="Proteomes" id="UP000324638"/>
    </source>
</evidence>
<dbReference type="Proteomes" id="UP000324638">
    <property type="component" value="Unassembled WGS sequence"/>
</dbReference>
<reference evidence="1 2" key="1">
    <citation type="journal article" date="1992" name="Lakartidningen">
        <title>[Penicillin V and not amoxicillin is the first choice preparation in acute otitis].</title>
        <authorList>
            <person name="Kamme C."/>
            <person name="Lundgren K."/>
            <person name="Prellner K."/>
        </authorList>
    </citation>
    <scope>NUCLEOTIDE SEQUENCE [LARGE SCALE GENOMIC DNA]</scope>
    <source>
        <strain evidence="1 2">513A</strain>
    </source>
</reference>
<protein>
    <submittedName>
        <fullName evidence="1">Iron-sulfur cluster loop</fullName>
    </submittedName>
</protein>
<dbReference type="RefSeq" id="WP_147738671.1">
    <property type="nucleotide sequence ID" value="NZ_SAXU01000001.1"/>
</dbReference>
<evidence type="ECO:0000313" key="1">
    <source>
        <dbReference type="EMBL" id="TXJ20511.1"/>
    </source>
</evidence>